<dbReference type="GO" id="GO:0016787">
    <property type="term" value="F:hydrolase activity"/>
    <property type="evidence" value="ECO:0007669"/>
    <property type="project" value="UniProtKB-KW"/>
</dbReference>
<gene>
    <name evidence="6" type="ORF">M0813_14816</name>
</gene>
<feature type="domain" description="PLD phosphodiesterase" evidence="5">
    <location>
        <begin position="359"/>
        <end position="386"/>
    </location>
</feature>
<feature type="signal peptide" evidence="4">
    <location>
        <begin position="1"/>
        <end position="19"/>
    </location>
</feature>
<evidence type="ECO:0000256" key="4">
    <source>
        <dbReference type="SAM" id="SignalP"/>
    </source>
</evidence>
<evidence type="ECO:0000256" key="3">
    <source>
        <dbReference type="PROSITE-ProRule" id="PRU10061"/>
    </source>
</evidence>
<keyword evidence="7" id="KW-1185">Reference proteome</keyword>
<evidence type="ECO:0000313" key="6">
    <source>
        <dbReference type="EMBL" id="KAJ6251618.1"/>
    </source>
</evidence>
<comment type="caution">
    <text evidence="6">The sequence shown here is derived from an EMBL/GenBank/DDBJ whole genome shotgun (WGS) entry which is preliminary data.</text>
</comment>
<dbReference type="InterPro" id="IPR031158">
    <property type="entry name" value="GH10_AS"/>
</dbReference>
<organism evidence="6 7">
    <name type="scientific">Anaeramoeba flamelloides</name>
    <dbReference type="NCBI Taxonomy" id="1746091"/>
    <lineage>
        <taxon>Eukaryota</taxon>
        <taxon>Metamonada</taxon>
        <taxon>Anaeramoebidae</taxon>
        <taxon>Anaeramoeba</taxon>
    </lineage>
</organism>
<evidence type="ECO:0000256" key="1">
    <source>
        <dbReference type="ARBA" id="ARBA00038012"/>
    </source>
</evidence>
<dbReference type="Pfam" id="PF13091">
    <property type="entry name" value="PLDc_2"/>
    <property type="match status" value="2"/>
</dbReference>
<reference evidence="6" key="1">
    <citation type="submission" date="2022-08" db="EMBL/GenBank/DDBJ databases">
        <title>Novel sulfate-reducing endosymbionts in the free-living metamonad Anaeramoeba.</title>
        <authorList>
            <person name="Jerlstrom-Hultqvist J."/>
            <person name="Cepicka I."/>
            <person name="Gallot-Lavallee L."/>
            <person name="Salas-Leiva D."/>
            <person name="Curtis B.A."/>
            <person name="Zahonova K."/>
            <person name="Pipaliya S."/>
            <person name="Dacks J."/>
            <person name="Roger A.J."/>
        </authorList>
    </citation>
    <scope>NUCLEOTIDE SEQUENCE</scope>
    <source>
        <strain evidence="6">Schooner1</strain>
    </source>
</reference>
<name>A0ABQ8Z411_9EUKA</name>
<comment type="similarity">
    <text evidence="1">Belongs to the phospholipase D family. MitoPLD/Zucchini subfamily.</text>
</comment>
<dbReference type="SMART" id="SM00155">
    <property type="entry name" value="PLDc"/>
    <property type="match status" value="2"/>
</dbReference>
<dbReference type="InterPro" id="IPR025202">
    <property type="entry name" value="PLD-like_dom"/>
</dbReference>
<dbReference type="PANTHER" id="PTHR43856">
    <property type="entry name" value="CARDIOLIPIN HYDROLASE"/>
    <property type="match status" value="1"/>
</dbReference>
<evidence type="ECO:0000313" key="7">
    <source>
        <dbReference type="Proteomes" id="UP001150062"/>
    </source>
</evidence>
<dbReference type="SUPFAM" id="SSF56024">
    <property type="entry name" value="Phospholipase D/nuclease"/>
    <property type="match status" value="2"/>
</dbReference>
<keyword evidence="6" id="KW-0378">Hydrolase</keyword>
<dbReference type="Proteomes" id="UP001150062">
    <property type="component" value="Unassembled WGS sequence"/>
</dbReference>
<proteinExistence type="inferred from homology"/>
<evidence type="ECO:0000259" key="5">
    <source>
        <dbReference type="PROSITE" id="PS50035"/>
    </source>
</evidence>
<dbReference type="EMBL" id="JAOAOG010000055">
    <property type="protein sequence ID" value="KAJ6251618.1"/>
    <property type="molecule type" value="Genomic_DNA"/>
</dbReference>
<dbReference type="InterPro" id="IPR001736">
    <property type="entry name" value="PLipase_D/transphosphatidylase"/>
</dbReference>
<evidence type="ECO:0000256" key="2">
    <source>
        <dbReference type="ARBA" id="ARBA00040549"/>
    </source>
</evidence>
<sequence length="451" mass="50635">MKLLPLSLIFFLILASCFCKSPFSYDHQTKTYVANHEPGVTGSGDCTITPFFSPDHSIDSLTKLIESATKTLDIGTPGWGSWSGCSYPHDGLIGCTVDYQRDHERFTVFPAVLNALHRGVKVRILTNDFGSKPNNTVGLIDPLTFLQLAGAEVRYFTTVTFLHTKYIQVDRKTAAVSSVNFSYTSFMLNREAGMILNGDGAQPLIDFLYGIFSFDFSQGLILPDLKYSASDMAIIKDTSIINYQMPTPVPFLNAYVSPSTPFKLSSCSAEMTASPDFAKQVVLKALGEAQDSVAIMIYQITDDVLCNTVHDIATDSDIKEFVLLVSNTIYSSYDWHEAQKCYAKLYKSGVKIQMTELDFYKYSHQKFWIIDDHIVSMSTGNWSPTDYPDAPAIFPAYDTDPKEWRKTNRDYTIQLDNQPIAAVFRKVLDEDYKRGEPWVPTMGVKLVELEE</sequence>
<feature type="chain" id="PRO_5045244085" description="Mitochondrial cardiolipin hydrolase" evidence="4">
    <location>
        <begin position="20"/>
        <end position="451"/>
    </location>
</feature>
<feature type="active site" description="Nucleophile" evidence="3">
    <location>
        <position position="356"/>
    </location>
</feature>
<dbReference type="PROSITE" id="PS50035">
    <property type="entry name" value="PLD"/>
    <property type="match status" value="2"/>
</dbReference>
<dbReference type="PROSITE" id="PS51257">
    <property type="entry name" value="PROKAR_LIPOPROTEIN"/>
    <property type="match status" value="1"/>
</dbReference>
<keyword evidence="4" id="KW-0732">Signal</keyword>
<dbReference type="InterPro" id="IPR051406">
    <property type="entry name" value="PLD_domain"/>
</dbReference>
<dbReference type="PROSITE" id="PS00591">
    <property type="entry name" value="GH10_1"/>
    <property type="match status" value="1"/>
</dbReference>
<accession>A0ABQ8Z411</accession>
<dbReference type="Gene3D" id="3.30.870.10">
    <property type="entry name" value="Endonuclease Chain A"/>
    <property type="match status" value="2"/>
</dbReference>
<feature type="domain" description="PLD phosphodiesterase" evidence="5">
    <location>
        <begin position="158"/>
        <end position="185"/>
    </location>
</feature>
<protein>
    <recommendedName>
        <fullName evidence="2">Mitochondrial cardiolipin hydrolase</fullName>
    </recommendedName>
</protein>
<dbReference type="PANTHER" id="PTHR43856:SF2">
    <property type="entry name" value="PHOSPHOLIPASE D"/>
    <property type="match status" value="1"/>
</dbReference>